<comment type="similarity">
    <text evidence="2">Belongs to the purine-cytosine permease (2.A.39) family.</text>
</comment>
<comment type="subcellular location">
    <subcellularLocation>
        <location evidence="1">Membrane</location>
        <topology evidence="1">Multi-pass membrane protein</topology>
    </subcellularLocation>
</comment>
<evidence type="ECO:0000313" key="8">
    <source>
        <dbReference type="Proteomes" id="UP000051236"/>
    </source>
</evidence>
<dbReference type="EMBL" id="AZGA01000087">
    <property type="protein sequence ID" value="KRM30813.1"/>
    <property type="molecule type" value="Genomic_DNA"/>
</dbReference>
<dbReference type="PANTHER" id="PTHR30618:SF0">
    <property type="entry name" value="PURINE-URACIL PERMEASE NCS1"/>
    <property type="match status" value="1"/>
</dbReference>
<evidence type="ECO:0000256" key="1">
    <source>
        <dbReference type="ARBA" id="ARBA00004141"/>
    </source>
</evidence>
<comment type="caution">
    <text evidence="7">The sequence shown here is derived from an EMBL/GenBank/DDBJ whole genome shotgun (WGS) entry which is preliminary data.</text>
</comment>
<proteinExistence type="inferred from homology"/>
<feature type="transmembrane region" description="Helical" evidence="6">
    <location>
        <begin position="152"/>
        <end position="173"/>
    </location>
</feature>
<evidence type="ECO:0000256" key="4">
    <source>
        <dbReference type="ARBA" id="ARBA00022989"/>
    </source>
</evidence>
<organism evidence="7 8">
    <name type="scientific">Agrilactobacillus composti DSM 18527 = JCM 14202</name>
    <dbReference type="NCBI Taxonomy" id="1423734"/>
    <lineage>
        <taxon>Bacteria</taxon>
        <taxon>Bacillati</taxon>
        <taxon>Bacillota</taxon>
        <taxon>Bacilli</taxon>
        <taxon>Lactobacillales</taxon>
        <taxon>Lactobacillaceae</taxon>
        <taxon>Agrilactobacillus</taxon>
    </lineage>
</organism>
<dbReference type="AlphaFoldDB" id="A0A0R1XM13"/>
<dbReference type="Proteomes" id="UP000051236">
    <property type="component" value="Unassembled WGS sequence"/>
</dbReference>
<feature type="transmembrane region" description="Helical" evidence="6">
    <location>
        <begin position="127"/>
        <end position="145"/>
    </location>
</feature>
<dbReference type="GO" id="GO:0015205">
    <property type="term" value="F:nucleobase transmembrane transporter activity"/>
    <property type="evidence" value="ECO:0007669"/>
    <property type="project" value="TreeGrafter"/>
</dbReference>
<dbReference type="InterPro" id="IPR045225">
    <property type="entry name" value="Uracil/uridine/allantoin_perm"/>
</dbReference>
<dbReference type="Gene3D" id="1.10.4160.10">
    <property type="entry name" value="Hydantoin permease"/>
    <property type="match status" value="1"/>
</dbReference>
<feature type="transmembrane region" description="Helical" evidence="6">
    <location>
        <begin position="374"/>
        <end position="391"/>
    </location>
</feature>
<protein>
    <recommendedName>
        <fullName evidence="9">Allantoin permease</fullName>
    </recommendedName>
</protein>
<dbReference type="RefSeq" id="WP_057002932.1">
    <property type="nucleotide sequence ID" value="NZ_AZGA01000087.1"/>
</dbReference>
<evidence type="ECO:0000256" key="3">
    <source>
        <dbReference type="ARBA" id="ARBA00022692"/>
    </source>
</evidence>
<feature type="transmembrane region" description="Helical" evidence="6">
    <location>
        <begin position="224"/>
        <end position="252"/>
    </location>
</feature>
<dbReference type="InterPro" id="IPR001248">
    <property type="entry name" value="Pur-cyt_permease"/>
</dbReference>
<dbReference type="eggNOG" id="COG1953">
    <property type="taxonomic scope" value="Bacteria"/>
</dbReference>
<feature type="transmembrane region" description="Helical" evidence="6">
    <location>
        <begin position="313"/>
        <end position="332"/>
    </location>
</feature>
<dbReference type="STRING" id="1423734.FC83_GL001371"/>
<evidence type="ECO:0000256" key="5">
    <source>
        <dbReference type="ARBA" id="ARBA00023136"/>
    </source>
</evidence>
<dbReference type="PANTHER" id="PTHR30618">
    <property type="entry name" value="NCS1 FAMILY PURINE/PYRIMIDINE TRANSPORTER"/>
    <property type="match status" value="1"/>
</dbReference>
<feature type="transmembrane region" description="Helical" evidence="6">
    <location>
        <begin position="42"/>
        <end position="64"/>
    </location>
</feature>
<feature type="transmembrane region" description="Helical" evidence="6">
    <location>
        <begin position="193"/>
        <end position="212"/>
    </location>
</feature>
<feature type="transmembrane region" description="Helical" evidence="6">
    <location>
        <begin position="97"/>
        <end position="121"/>
    </location>
</feature>
<gene>
    <name evidence="7" type="ORF">FC83_GL001371</name>
</gene>
<evidence type="ECO:0008006" key="9">
    <source>
        <dbReference type="Google" id="ProtNLM"/>
    </source>
</evidence>
<feature type="transmembrane region" description="Helical" evidence="6">
    <location>
        <begin position="16"/>
        <end position="36"/>
    </location>
</feature>
<evidence type="ECO:0000313" key="7">
    <source>
        <dbReference type="EMBL" id="KRM30813.1"/>
    </source>
</evidence>
<name>A0A0R1XM13_9LACO</name>
<evidence type="ECO:0000256" key="2">
    <source>
        <dbReference type="ARBA" id="ARBA00008974"/>
    </source>
</evidence>
<dbReference type="PATRIC" id="fig|1423734.3.peg.1386"/>
<feature type="transmembrane region" description="Helical" evidence="6">
    <location>
        <begin position="272"/>
        <end position="293"/>
    </location>
</feature>
<accession>A0A0R1XM13</accession>
<keyword evidence="8" id="KW-1185">Reference proteome</keyword>
<reference evidence="7 8" key="1">
    <citation type="journal article" date="2015" name="Genome Announc.">
        <title>Expanding the biotechnology potential of lactobacilli through comparative genomics of 213 strains and associated genera.</title>
        <authorList>
            <person name="Sun Z."/>
            <person name="Harris H.M."/>
            <person name="McCann A."/>
            <person name="Guo C."/>
            <person name="Argimon S."/>
            <person name="Zhang W."/>
            <person name="Yang X."/>
            <person name="Jeffery I.B."/>
            <person name="Cooney J.C."/>
            <person name="Kagawa T.F."/>
            <person name="Liu W."/>
            <person name="Song Y."/>
            <person name="Salvetti E."/>
            <person name="Wrobel A."/>
            <person name="Rasinkangas P."/>
            <person name="Parkhill J."/>
            <person name="Rea M.C."/>
            <person name="O'Sullivan O."/>
            <person name="Ritari J."/>
            <person name="Douillard F.P."/>
            <person name="Paul Ross R."/>
            <person name="Yang R."/>
            <person name="Briner A.E."/>
            <person name="Felis G.E."/>
            <person name="de Vos W.M."/>
            <person name="Barrangou R."/>
            <person name="Klaenhammer T.R."/>
            <person name="Caufield P.W."/>
            <person name="Cui Y."/>
            <person name="Zhang H."/>
            <person name="O'Toole P.W."/>
        </authorList>
    </citation>
    <scope>NUCLEOTIDE SEQUENCE [LARGE SCALE GENOMIC DNA]</scope>
    <source>
        <strain evidence="7 8">DSM 18527</strain>
    </source>
</reference>
<keyword evidence="5 6" id="KW-0472">Membrane</keyword>
<feature type="transmembrane region" description="Helical" evidence="6">
    <location>
        <begin position="397"/>
        <end position="416"/>
    </location>
</feature>
<keyword evidence="3 6" id="KW-0812">Transmembrane</keyword>
<keyword evidence="4 6" id="KW-1133">Transmembrane helix</keyword>
<feature type="transmembrane region" description="Helical" evidence="6">
    <location>
        <begin position="338"/>
        <end position="362"/>
    </location>
</feature>
<dbReference type="GO" id="GO:0005886">
    <property type="term" value="C:plasma membrane"/>
    <property type="evidence" value="ECO:0007669"/>
    <property type="project" value="TreeGrafter"/>
</dbReference>
<sequence>MDVITKDWSSSKYLKLWLNVSICVPTFLVVETLAAFKWPFMTILTVVLAGSAVMGVLCGIMGVLGRRTQKNFVTLISDVFGKKFSKFFYVLRGLDCAGWYGINIAAATQLIVNLITVVTGVKVSNPIFIGIFLVLLVGNAVIAQSSGGLQRLLTITLCVLIPGIVIILFQMGGRVFANANFFVNSQGLVFRDVIGNICVVAAYWNGFALNMFDFGRNAKSDKSAFWGNCVGIVLGMGAMTVIAAIFAIQSFMTTGSYNWNLSHSLLHVSSSVPIHILVVVVFLMFMISTNSVANYYPAIQCLKAIMTKSRNSINMAIFLVISSAITPFFLSSSTSQLAYYWINLCGTVLAPLLAVLICYIILAKYHTVNADQYKWIYIVWTSAYIGIELVTLSILSYLWIIAIIGIFSTVTILHRLGQHAQKTNLVDGDL</sequence>
<evidence type="ECO:0000256" key="6">
    <source>
        <dbReference type="SAM" id="Phobius"/>
    </source>
</evidence>
<dbReference type="Pfam" id="PF02133">
    <property type="entry name" value="Transp_cyt_pur"/>
    <property type="match status" value="1"/>
</dbReference>